<dbReference type="EMBL" id="AP013058">
    <property type="protein sequence ID" value="BAN23916.1"/>
    <property type="molecule type" value="Genomic_DNA"/>
</dbReference>
<accession>R4WXT0</accession>
<sequence>MVPRPTFAPASPGVSSPPGQSAGRRVRRTAYPAAPKSRV</sequence>
<dbReference type="KEGG" id="buo:BRPE64_ACDS21620"/>
<dbReference type="HOGENOM" id="CLU_3306020_0_0_4"/>
<name>R4WXT0_9BURK</name>
<evidence type="ECO:0000256" key="1">
    <source>
        <dbReference type="SAM" id="MobiDB-lite"/>
    </source>
</evidence>
<dbReference type="Proteomes" id="UP000013966">
    <property type="component" value="Chromosome 1"/>
</dbReference>
<gene>
    <name evidence="2" type="ORF">BRPE64_ACDS21620</name>
</gene>
<dbReference type="AlphaFoldDB" id="R4WXT0"/>
<dbReference type="PATRIC" id="fig|758793.3.peg.2166"/>
<reference evidence="2 3" key="1">
    <citation type="journal article" date="2013" name="Genome Announc.">
        <title>Complete Genome Sequence of Burkholderia sp. Strain RPE64, Bacterial Symbiont of the Bean Bug Riptortus pedestris.</title>
        <authorList>
            <person name="Shibata T.F."/>
            <person name="Maeda T."/>
            <person name="Nikoh N."/>
            <person name="Yamaguchi K."/>
            <person name="Oshima K."/>
            <person name="Hattori M."/>
            <person name="Nishiyama T."/>
            <person name="Hasebe M."/>
            <person name="Fukatsu T."/>
            <person name="Kikuchi Y."/>
            <person name="Shigenobu S."/>
        </authorList>
    </citation>
    <scope>NUCLEOTIDE SEQUENCE [LARGE SCALE GENOMIC DNA]</scope>
</reference>
<evidence type="ECO:0000313" key="2">
    <source>
        <dbReference type="EMBL" id="BAN23916.1"/>
    </source>
</evidence>
<feature type="compositionally biased region" description="Low complexity" evidence="1">
    <location>
        <begin position="8"/>
        <end position="23"/>
    </location>
</feature>
<organism evidence="2 3">
    <name type="scientific">Caballeronia insecticola</name>
    <dbReference type="NCBI Taxonomy" id="758793"/>
    <lineage>
        <taxon>Bacteria</taxon>
        <taxon>Pseudomonadati</taxon>
        <taxon>Pseudomonadota</taxon>
        <taxon>Betaproteobacteria</taxon>
        <taxon>Burkholderiales</taxon>
        <taxon>Burkholderiaceae</taxon>
        <taxon>Caballeronia</taxon>
    </lineage>
</organism>
<evidence type="ECO:0000313" key="3">
    <source>
        <dbReference type="Proteomes" id="UP000013966"/>
    </source>
</evidence>
<proteinExistence type="predicted"/>
<protein>
    <submittedName>
        <fullName evidence="2">Uncharacterized protein</fullName>
    </submittedName>
</protein>
<feature type="region of interest" description="Disordered" evidence="1">
    <location>
        <begin position="1"/>
        <end position="39"/>
    </location>
</feature>
<reference evidence="2 3" key="2">
    <citation type="journal article" date="2018" name="Int. J. Syst. Evol. Microbiol.">
        <title>Burkholderia insecticola sp. nov., a gut symbiotic bacterium of the bean bug Riptortus pedestris.</title>
        <authorList>
            <person name="Takeshita K."/>
            <person name="Tamaki H."/>
            <person name="Ohbayashi T."/>
            <person name="Meng X.-Y."/>
            <person name="Sone T."/>
            <person name="Mitani Y."/>
            <person name="Peeters C."/>
            <person name="Kikuchi Y."/>
            <person name="Vandamme P."/>
        </authorList>
    </citation>
    <scope>NUCLEOTIDE SEQUENCE [LARGE SCALE GENOMIC DNA]</scope>
    <source>
        <strain evidence="2">RPE64</strain>
    </source>
</reference>
<keyword evidence="3" id="KW-1185">Reference proteome</keyword>